<evidence type="ECO:0000313" key="2">
    <source>
        <dbReference type="EMBL" id="KAG0254204.1"/>
    </source>
</evidence>
<dbReference type="OrthoDB" id="2339012at2759"/>
<organism evidence="2 3">
    <name type="scientific">Mortierella polycephala</name>
    <dbReference type="NCBI Taxonomy" id="41804"/>
    <lineage>
        <taxon>Eukaryota</taxon>
        <taxon>Fungi</taxon>
        <taxon>Fungi incertae sedis</taxon>
        <taxon>Mucoromycota</taxon>
        <taxon>Mortierellomycotina</taxon>
        <taxon>Mortierellomycetes</taxon>
        <taxon>Mortierellales</taxon>
        <taxon>Mortierellaceae</taxon>
        <taxon>Mortierella</taxon>
    </lineage>
</organism>
<accession>A0A9P6U0B4</accession>
<reference evidence="2" key="1">
    <citation type="journal article" date="2020" name="Fungal Divers.">
        <title>Resolving the Mortierellaceae phylogeny through synthesis of multi-gene phylogenetics and phylogenomics.</title>
        <authorList>
            <person name="Vandepol N."/>
            <person name="Liber J."/>
            <person name="Desiro A."/>
            <person name="Na H."/>
            <person name="Kennedy M."/>
            <person name="Barry K."/>
            <person name="Grigoriev I.V."/>
            <person name="Miller A.N."/>
            <person name="O'Donnell K."/>
            <person name="Stajich J.E."/>
            <person name="Bonito G."/>
        </authorList>
    </citation>
    <scope>NUCLEOTIDE SEQUENCE</scope>
    <source>
        <strain evidence="2">KOD948</strain>
    </source>
</reference>
<keyword evidence="3" id="KW-1185">Reference proteome</keyword>
<proteinExistence type="predicted"/>
<feature type="region of interest" description="Disordered" evidence="1">
    <location>
        <begin position="34"/>
        <end position="55"/>
    </location>
</feature>
<feature type="region of interest" description="Disordered" evidence="1">
    <location>
        <begin position="109"/>
        <end position="142"/>
    </location>
</feature>
<protein>
    <submittedName>
        <fullName evidence="2">Uncharacterized protein</fullName>
    </submittedName>
</protein>
<sequence length="237" mass="25816">MASSIRAVTKGLPRVSMARIPIVAFASSHANSVHPNAYSSMSPRTASKDSETAWAASAKDAAHRLEHSAQKLATHTNQDKEDYIRDVKPYDTPEDEVMMELGLAMSNARKQDARHTNNVDSTTVKSAGPMQHNHSGGKLDVPIVDSTTFEDSLVDEIQADVVDPSENLAHGSRNHEKEMIHSLSNEVKDNAATLSQHASDAIRMVESHSVLKQDSATIHNVGDEDPASKTMDSQKRK</sequence>
<feature type="compositionally biased region" description="Polar residues" evidence="1">
    <location>
        <begin position="34"/>
        <end position="45"/>
    </location>
</feature>
<feature type="region of interest" description="Disordered" evidence="1">
    <location>
        <begin position="213"/>
        <end position="237"/>
    </location>
</feature>
<dbReference type="AlphaFoldDB" id="A0A9P6U0B4"/>
<evidence type="ECO:0000256" key="1">
    <source>
        <dbReference type="SAM" id="MobiDB-lite"/>
    </source>
</evidence>
<dbReference type="Proteomes" id="UP000726737">
    <property type="component" value="Unassembled WGS sequence"/>
</dbReference>
<gene>
    <name evidence="2" type="ORF">BG011_005892</name>
</gene>
<evidence type="ECO:0000313" key="3">
    <source>
        <dbReference type="Proteomes" id="UP000726737"/>
    </source>
</evidence>
<comment type="caution">
    <text evidence="2">The sequence shown here is derived from an EMBL/GenBank/DDBJ whole genome shotgun (WGS) entry which is preliminary data.</text>
</comment>
<name>A0A9P6U0B4_9FUNG</name>
<dbReference type="EMBL" id="JAAAJA010000414">
    <property type="protein sequence ID" value="KAG0254204.1"/>
    <property type="molecule type" value="Genomic_DNA"/>
</dbReference>